<evidence type="ECO:0000256" key="1">
    <source>
        <dbReference type="SAM" id="MobiDB-lite"/>
    </source>
</evidence>
<feature type="region of interest" description="Disordered" evidence="1">
    <location>
        <begin position="1"/>
        <end position="38"/>
    </location>
</feature>
<accession>A0A1J8R1Y1</accession>
<comment type="caution">
    <text evidence="2">The sequence shown here is derived from an EMBL/GenBank/DDBJ whole genome shotgun (WGS) entry which is preliminary data.</text>
</comment>
<keyword evidence="3" id="KW-1185">Reference proteome</keyword>
<feature type="compositionally biased region" description="Basic and acidic residues" evidence="1">
    <location>
        <begin position="24"/>
        <end position="35"/>
    </location>
</feature>
<reference evidence="2 3" key="1">
    <citation type="submission" date="2016-03" db="EMBL/GenBank/DDBJ databases">
        <title>Comparative genomics of the ectomycorrhizal sister species Rhizopogon vinicolor and Rhizopogon vesiculosus (Basidiomycota: Boletales) reveals a divergence of the mating type B locus.</title>
        <authorList>
            <person name="Mujic A.B."/>
            <person name="Kuo A."/>
            <person name="Tritt A."/>
            <person name="Lipzen A."/>
            <person name="Chen C."/>
            <person name="Johnson J."/>
            <person name="Sharma A."/>
            <person name="Barry K."/>
            <person name="Grigoriev I.V."/>
            <person name="Spatafora J.W."/>
        </authorList>
    </citation>
    <scope>NUCLEOTIDE SEQUENCE [LARGE SCALE GENOMIC DNA]</scope>
    <source>
        <strain evidence="2 3">AM-OR11-056</strain>
    </source>
</reference>
<evidence type="ECO:0000313" key="2">
    <source>
        <dbReference type="EMBL" id="OJA15770.1"/>
    </source>
</evidence>
<dbReference type="Proteomes" id="UP000183567">
    <property type="component" value="Unassembled WGS sequence"/>
</dbReference>
<sequence length="50" mass="5851">MNRDGSRRDQSKWKAKGLPVGHDALTERRHTERNSYGHGRISPPKWYFLG</sequence>
<protein>
    <submittedName>
        <fullName evidence="2">Uncharacterized protein</fullName>
    </submittedName>
</protein>
<name>A0A1J8R1Y1_9AGAM</name>
<gene>
    <name evidence="2" type="ORF">AZE42_13340</name>
</gene>
<dbReference type="AlphaFoldDB" id="A0A1J8R1Y1"/>
<evidence type="ECO:0000313" key="3">
    <source>
        <dbReference type="Proteomes" id="UP000183567"/>
    </source>
</evidence>
<proteinExistence type="predicted"/>
<dbReference type="EMBL" id="LVVM01002898">
    <property type="protein sequence ID" value="OJA15770.1"/>
    <property type="molecule type" value="Genomic_DNA"/>
</dbReference>
<feature type="compositionally biased region" description="Basic and acidic residues" evidence="1">
    <location>
        <begin position="1"/>
        <end position="12"/>
    </location>
</feature>
<organism evidence="2 3">
    <name type="scientific">Rhizopogon vesiculosus</name>
    <dbReference type="NCBI Taxonomy" id="180088"/>
    <lineage>
        <taxon>Eukaryota</taxon>
        <taxon>Fungi</taxon>
        <taxon>Dikarya</taxon>
        <taxon>Basidiomycota</taxon>
        <taxon>Agaricomycotina</taxon>
        <taxon>Agaricomycetes</taxon>
        <taxon>Agaricomycetidae</taxon>
        <taxon>Boletales</taxon>
        <taxon>Suillineae</taxon>
        <taxon>Rhizopogonaceae</taxon>
        <taxon>Rhizopogon</taxon>
    </lineage>
</organism>